<evidence type="ECO:0000313" key="2">
    <source>
        <dbReference type="EMBL" id="KAK1771988.1"/>
    </source>
</evidence>
<keyword evidence="3" id="KW-1185">Reference proteome</keyword>
<reference evidence="2" key="1">
    <citation type="submission" date="2023-06" db="EMBL/GenBank/DDBJ databases">
        <title>Genome-scale phylogeny and comparative genomics of the fungal order Sordariales.</title>
        <authorList>
            <consortium name="Lawrence Berkeley National Laboratory"/>
            <person name="Hensen N."/>
            <person name="Bonometti L."/>
            <person name="Westerberg I."/>
            <person name="Brannstrom I.O."/>
            <person name="Guillou S."/>
            <person name="Cros-Aarteil S."/>
            <person name="Calhoun S."/>
            <person name="Haridas S."/>
            <person name="Kuo A."/>
            <person name="Mondo S."/>
            <person name="Pangilinan J."/>
            <person name="Riley R."/>
            <person name="Labutti K."/>
            <person name="Andreopoulos B."/>
            <person name="Lipzen A."/>
            <person name="Chen C."/>
            <person name="Yanf M."/>
            <person name="Daum C."/>
            <person name="Ng V."/>
            <person name="Clum A."/>
            <person name="Steindorff A."/>
            <person name="Ohm R."/>
            <person name="Martin F."/>
            <person name="Silar P."/>
            <person name="Natvig D."/>
            <person name="Lalanne C."/>
            <person name="Gautier V."/>
            <person name="Ament-Velasquez S.L."/>
            <person name="Kruys A."/>
            <person name="Hutchinson M.I."/>
            <person name="Powell A.J."/>
            <person name="Barry K."/>
            <person name="Miller A.N."/>
            <person name="Grigoriev I.V."/>
            <person name="Debuchy R."/>
            <person name="Gladieux P."/>
            <person name="Thoren M.H."/>
            <person name="Johannesson H."/>
        </authorList>
    </citation>
    <scope>NUCLEOTIDE SEQUENCE</scope>
    <source>
        <strain evidence="2">8032-3</strain>
    </source>
</reference>
<proteinExistence type="predicted"/>
<protein>
    <submittedName>
        <fullName evidence="2">Uncharacterized protein</fullName>
    </submittedName>
</protein>
<evidence type="ECO:0000256" key="1">
    <source>
        <dbReference type="SAM" id="MobiDB-lite"/>
    </source>
</evidence>
<sequence length="375" mass="40942">MSGGAIRKALGNLVVAQGRHDDDAALRCARADLEEEESYFAIIYSFVPQEVLDVNTVQSQLDFFHRTGFMVTLSREENWRGQVVLLWKWQKAPPNATTGEAATAAAPSEKYDPTTRLRSGANPRTKPTDAELAAKMEKMRILSAEKTRRFEQAQRDESDHAIAYARGMEEARKRRAAEEERRRRGEEDRRRMEDERAANRERKLRAMGQKEGGWDEGKEERLAEEDRRGFRGANGGVRGVRRAGGGGGGLAGSRYATAPDEPDSSGGRDFGGERGNRGRGRGRGGPIRGGRGGRGGFQDEHAQNGAAGRPKPDPPAMSKDDFPALPPADNTKTEDAVGATAKLPPAILNPISPLSPGIGGWDEEMAAIDAKNRKL</sequence>
<dbReference type="Proteomes" id="UP001244011">
    <property type="component" value="Unassembled WGS sequence"/>
</dbReference>
<feature type="region of interest" description="Disordered" evidence="1">
    <location>
        <begin position="145"/>
        <end position="359"/>
    </location>
</feature>
<dbReference type="AlphaFoldDB" id="A0AAJ0FR66"/>
<evidence type="ECO:0000313" key="3">
    <source>
        <dbReference type="Proteomes" id="UP001244011"/>
    </source>
</evidence>
<comment type="caution">
    <text evidence="2">The sequence shown here is derived from an EMBL/GenBank/DDBJ whole genome shotgun (WGS) entry which is preliminary data.</text>
</comment>
<organism evidence="2 3">
    <name type="scientific">Phialemonium atrogriseum</name>
    <dbReference type="NCBI Taxonomy" id="1093897"/>
    <lineage>
        <taxon>Eukaryota</taxon>
        <taxon>Fungi</taxon>
        <taxon>Dikarya</taxon>
        <taxon>Ascomycota</taxon>
        <taxon>Pezizomycotina</taxon>
        <taxon>Sordariomycetes</taxon>
        <taxon>Sordariomycetidae</taxon>
        <taxon>Cephalothecales</taxon>
        <taxon>Cephalothecaceae</taxon>
        <taxon>Phialemonium</taxon>
    </lineage>
</organism>
<feature type="compositionally biased region" description="Basic and acidic residues" evidence="1">
    <location>
        <begin position="145"/>
        <end position="160"/>
    </location>
</feature>
<dbReference type="RefSeq" id="XP_060288201.1">
    <property type="nucleotide sequence ID" value="XM_060431699.1"/>
</dbReference>
<dbReference type="EMBL" id="MU838998">
    <property type="protein sequence ID" value="KAK1771988.1"/>
    <property type="molecule type" value="Genomic_DNA"/>
</dbReference>
<name>A0AAJ0FR66_9PEZI</name>
<gene>
    <name evidence="2" type="ORF">QBC33DRAFT_592853</name>
</gene>
<feature type="compositionally biased region" description="Basic and acidic residues" evidence="1">
    <location>
        <begin position="212"/>
        <end position="229"/>
    </location>
</feature>
<feature type="compositionally biased region" description="Gly residues" evidence="1">
    <location>
        <begin position="232"/>
        <end position="251"/>
    </location>
</feature>
<feature type="compositionally biased region" description="Basic and acidic residues" evidence="1">
    <location>
        <begin position="167"/>
        <end position="201"/>
    </location>
</feature>
<accession>A0AAJ0FR66</accession>
<feature type="compositionally biased region" description="Gly residues" evidence="1">
    <location>
        <begin position="283"/>
        <end position="296"/>
    </location>
</feature>
<feature type="region of interest" description="Disordered" evidence="1">
    <location>
        <begin position="96"/>
        <end position="130"/>
    </location>
</feature>
<dbReference type="GeneID" id="85314886"/>
<feature type="compositionally biased region" description="Low complexity" evidence="1">
    <location>
        <begin position="96"/>
        <end position="107"/>
    </location>
</feature>